<reference evidence="2 4" key="2">
    <citation type="journal article" date="2013" name="Nature">
        <title>Insights into bilaterian evolution from three spiralian genomes.</title>
        <authorList>
            <person name="Simakov O."/>
            <person name="Marletaz F."/>
            <person name="Cho S.J."/>
            <person name="Edsinger-Gonzales E."/>
            <person name="Havlak P."/>
            <person name="Hellsten U."/>
            <person name="Kuo D.H."/>
            <person name="Larsson T."/>
            <person name="Lv J."/>
            <person name="Arendt D."/>
            <person name="Savage R."/>
            <person name="Osoegawa K."/>
            <person name="de Jong P."/>
            <person name="Grimwood J."/>
            <person name="Chapman J.A."/>
            <person name="Shapiro H."/>
            <person name="Aerts A."/>
            <person name="Otillar R.P."/>
            <person name="Terry A.Y."/>
            <person name="Boore J.L."/>
            <person name="Grigoriev I.V."/>
            <person name="Lindberg D.R."/>
            <person name="Seaver E.C."/>
            <person name="Weisblat D.A."/>
            <person name="Putnam N.H."/>
            <person name="Rokhsar D.S."/>
        </authorList>
    </citation>
    <scope>NUCLEOTIDE SEQUENCE</scope>
    <source>
        <strain evidence="2 4">I ESC-2004</strain>
    </source>
</reference>
<evidence type="ECO:0000313" key="3">
    <source>
        <dbReference type="EnsemblMetazoa" id="CapteP116220"/>
    </source>
</evidence>
<dbReference type="PANTHER" id="PTHR24559:SF454">
    <property type="entry name" value="RIBONUCLEASE H"/>
    <property type="match status" value="1"/>
</dbReference>
<feature type="non-terminal residue" evidence="2">
    <location>
        <position position="1"/>
    </location>
</feature>
<dbReference type="PANTHER" id="PTHR24559">
    <property type="entry name" value="TRANSPOSON TY3-I GAG-POL POLYPROTEIN"/>
    <property type="match status" value="1"/>
</dbReference>
<dbReference type="EMBL" id="AMQN01018051">
    <property type="status" value="NOT_ANNOTATED_CDS"/>
    <property type="molecule type" value="Genomic_DNA"/>
</dbReference>
<dbReference type="InterPro" id="IPR053134">
    <property type="entry name" value="RNA-dir_DNA_polymerase"/>
</dbReference>
<dbReference type="EMBL" id="AMQN01016330">
    <property type="status" value="NOT_ANNOTATED_CDS"/>
    <property type="molecule type" value="Genomic_DNA"/>
</dbReference>
<accession>R7VII7</accession>
<protein>
    <recommendedName>
        <fullName evidence="5">Reverse transcriptase domain-containing protein</fullName>
    </recommendedName>
</protein>
<organism evidence="2">
    <name type="scientific">Capitella teleta</name>
    <name type="common">Polychaete worm</name>
    <dbReference type="NCBI Taxonomy" id="283909"/>
    <lineage>
        <taxon>Eukaryota</taxon>
        <taxon>Metazoa</taxon>
        <taxon>Spiralia</taxon>
        <taxon>Lophotrochozoa</taxon>
        <taxon>Annelida</taxon>
        <taxon>Polychaeta</taxon>
        <taxon>Sedentaria</taxon>
        <taxon>Scolecida</taxon>
        <taxon>Capitellidae</taxon>
        <taxon>Capitella</taxon>
    </lineage>
</organism>
<dbReference type="InterPro" id="IPR043502">
    <property type="entry name" value="DNA/RNA_pol_sf"/>
</dbReference>
<evidence type="ECO:0000313" key="1">
    <source>
        <dbReference type="EMBL" id="ELU15347.1"/>
    </source>
</evidence>
<dbReference type="OrthoDB" id="10066870at2759"/>
<dbReference type="HOGENOM" id="CLU_2729486_0_0_1"/>
<dbReference type="Proteomes" id="UP000014760">
    <property type="component" value="Unassembled WGS sequence"/>
</dbReference>
<dbReference type="OMA" id="ECESPYA"/>
<dbReference type="STRING" id="283909.R7VII7"/>
<name>R7VII7_CAPTE</name>
<dbReference type="SUPFAM" id="SSF56672">
    <property type="entry name" value="DNA/RNA polymerases"/>
    <property type="match status" value="1"/>
</dbReference>
<proteinExistence type="predicted"/>
<dbReference type="EnsemblMetazoa" id="CapteT116220">
    <property type="protein sequence ID" value="CapteP116220"/>
    <property type="gene ID" value="CapteG116220"/>
</dbReference>
<gene>
    <name evidence="2" type="ORF">CAPTEDRAFT_116220</name>
    <name evidence="1" type="ORF">CAPTEDRAFT_139928</name>
</gene>
<evidence type="ECO:0008006" key="5">
    <source>
        <dbReference type="Google" id="ProtNLM"/>
    </source>
</evidence>
<dbReference type="EMBL" id="KB291962">
    <property type="protein sequence ID" value="ELU18357.1"/>
    <property type="molecule type" value="Genomic_DNA"/>
</dbReference>
<keyword evidence="4" id="KW-1185">Reference proteome</keyword>
<reference evidence="4" key="1">
    <citation type="submission" date="2012-12" db="EMBL/GenBank/DDBJ databases">
        <authorList>
            <person name="Hellsten U."/>
            <person name="Grimwood J."/>
            <person name="Chapman J.A."/>
            <person name="Shapiro H."/>
            <person name="Aerts A."/>
            <person name="Otillar R.P."/>
            <person name="Terry A.Y."/>
            <person name="Boore J.L."/>
            <person name="Simakov O."/>
            <person name="Marletaz F."/>
            <person name="Cho S.-J."/>
            <person name="Edsinger-Gonzales E."/>
            <person name="Havlak P."/>
            <person name="Kuo D.-H."/>
            <person name="Larsson T."/>
            <person name="Lv J."/>
            <person name="Arendt D."/>
            <person name="Savage R."/>
            <person name="Osoegawa K."/>
            <person name="de Jong P."/>
            <person name="Lindberg D.R."/>
            <person name="Seaver E.C."/>
            <person name="Weisblat D.A."/>
            <person name="Putnam N.H."/>
            <person name="Grigoriev I.V."/>
            <person name="Rokhsar D.S."/>
        </authorList>
    </citation>
    <scope>NUCLEOTIDE SEQUENCE</scope>
    <source>
        <strain evidence="4">I ESC-2004</strain>
    </source>
</reference>
<evidence type="ECO:0000313" key="4">
    <source>
        <dbReference type="Proteomes" id="UP000014760"/>
    </source>
</evidence>
<sequence length="72" mass="8430">PKKLKILRKEVNDMLDMGVVYPSRSERASPLILVKKPNGTWRPCVDYRRVNDITKGETYPFLYPNWMTSSTK</sequence>
<dbReference type="EMBL" id="KB293822">
    <property type="protein sequence ID" value="ELU15347.1"/>
    <property type="molecule type" value="Genomic_DNA"/>
</dbReference>
<evidence type="ECO:0000313" key="2">
    <source>
        <dbReference type="EMBL" id="ELU18357.1"/>
    </source>
</evidence>
<dbReference type="AlphaFoldDB" id="R7VII7"/>
<dbReference type="EnsemblMetazoa" id="CapteT139928">
    <property type="protein sequence ID" value="CapteP139928"/>
    <property type="gene ID" value="CapteG139928"/>
</dbReference>
<dbReference type="Gene3D" id="3.10.10.10">
    <property type="entry name" value="HIV Type 1 Reverse Transcriptase, subunit A, domain 1"/>
    <property type="match status" value="1"/>
</dbReference>
<reference evidence="3" key="3">
    <citation type="submission" date="2015-06" db="UniProtKB">
        <authorList>
            <consortium name="EnsemblMetazoa"/>
        </authorList>
    </citation>
    <scope>IDENTIFICATION</scope>
</reference>